<proteinExistence type="predicted"/>
<dbReference type="SUPFAM" id="SSF82693">
    <property type="entry name" value="Multidrug efflux transporter AcrB pore domain, PN1, PN2, PC1 and PC2 subdomains"/>
    <property type="match status" value="1"/>
</dbReference>
<dbReference type="Gene3D" id="1.20.1640.10">
    <property type="entry name" value="Multidrug efflux transporter AcrB transmembrane domain"/>
    <property type="match status" value="2"/>
</dbReference>
<feature type="transmembrane region" description="Helical" evidence="1">
    <location>
        <begin position="891"/>
        <end position="911"/>
    </location>
</feature>
<dbReference type="Pfam" id="PF00873">
    <property type="entry name" value="ACR_tran"/>
    <property type="match status" value="1"/>
</dbReference>
<dbReference type="Gene3D" id="3.30.70.1440">
    <property type="entry name" value="Multidrug efflux transporter AcrB pore domain"/>
    <property type="match status" value="1"/>
</dbReference>
<dbReference type="PANTHER" id="PTHR32063">
    <property type="match status" value="1"/>
</dbReference>
<name>A0AAE3SDT8_9BACT</name>
<feature type="transmembrane region" description="Helical" evidence="1">
    <location>
        <begin position="524"/>
        <end position="543"/>
    </location>
</feature>
<organism evidence="2 3">
    <name type="scientific">Plebeiibacterium sediminum</name>
    <dbReference type="NCBI Taxonomy" id="2992112"/>
    <lineage>
        <taxon>Bacteria</taxon>
        <taxon>Pseudomonadati</taxon>
        <taxon>Bacteroidota</taxon>
        <taxon>Bacteroidia</taxon>
        <taxon>Marinilabiliales</taxon>
        <taxon>Marinilabiliaceae</taxon>
        <taxon>Plebeiibacterium</taxon>
    </lineage>
</organism>
<dbReference type="Proteomes" id="UP001209229">
    <property type="component" value="Unassembled WGS sequence"/>
</dbReference>
<dbReference type="AlphaFoldDB" id="A0AAE3SDT8"/>
<accession>A0AAE3SDT8</accession>
<keyword evidence="3" id="KW-1185">Reference proteome</keyword>
<feature type="transmembrane region" description="Helical" evidence="1">
    <location>
        <begin position="329"/>
        <end position="350"/>
    </location>
</feature>
<dbReference type="Gene3D" id="3.30.70.1430">
    <property type="entry name" value="Multidrug efflux transporter AcrB pore domain"/>
    <property type="match status" value="2"/>
</dbReference>
<protein>
    <submittedName>
        <fullName evidence="2">Efflux RND transporter permease subunit</fullName>
    </submittedName>
</protein>
<dbReference type="SUPFAM" id="SSF82866">
    <property type="entry name" value="Multidrug efflux transporter AcrB transmembrane domain"/>
    <property type="match status" value="2"/>
</dbReference>
<feature type="transmembrane region" description="Helical" evidence="1">
    <location>
        <begin position="384"/>
        <end position="406"/>
    </location>
</feature>
<sequence>MRKIVEVFVKFPFYANLILLIFVIIGGLSLSSMKKSFFPERQSHILRVRVFYPGASPVEMEEGVTSRIEEAVRAIPGIYEINSVSSENSSSVTIEIEPKYDIDEALIEVKNAVDGISSLPSAAERPIVSKSRTTSPAANLLVTGDVDLLTLKSYAQQVEEDFLASGLMSQVSISGYPALEISVEASEVDMLRYGFTFDDLQNAISQNNQDVSGGQLRSDDEELLIRLRSRSADPDKIANIILRANSDGSVIRIRDIASVKIKFSEIPNKALENGNPLIRVNVMKLITEDLDDIDTYIRDYVEDFNKNNHGVELIYSRSFLELLHSRLDLLYYNGGQGLILVILILSLMLSMRLSLWVAWGIPASFLGMFIIVNAMGVTINMISLFGMILVIGILVDDGIVIGENIFQHFEKGKSPKRAAVDGVMEVIPAVVASVSTTIVAFSPLIFITGRMEFMFEMALIVIFSLAVSLFEAFLVLPAHIGNEKVLNQKALHIKPTGLKKYTEGFFKWLREYAYDRVLKLIVEWRYVVIGIPLAMMLITWGLLKGQQIKMTFFPRMEFDSFNINIAFTPGAGEKQTMDYLERFDSVVWVVNDELMEEFNDTIPIIENSILYLGSAFDGSESGAHAGNVYVSPRNSEETGISTYYIIEKIRKKIGAVNEAKKFTIGARGRFGDPISIGLLSRNIEELEKGKDFLMEKLHEYPQLKDIVTNNALGKQEVRLKLKQQAYMMGLNEASIARQVRQAFYGGQAQRLQVGRDELRIWVRYPPEGRQRIGQLEDMKIITYQGEYPLTELVDYELKRGPVNINRFNGKREIRVNADLVDPDASVTEINEAIFKEVIPQLKLNFPGITVESQGQQKESKRNMKDLMFLFPLAFLTIVFILMINFKSFQQPLIIILMIPISILGAIWGHGIHGKPLSILSLWGVVALTGVIINDAVVFLAKYNNLIEEGLKVKNAIIEAGKARLRPIILTTLTTSFGLYPLILETSFQAQFLIPMAISLVYGVAFGTLFILLFFPALIMILNDMRYFIRKKFKGNSVEREHVEIAWINAQTKIDNGDKK</sequence>
<evidence type="ECO:0000256" key="1">
    <source>
        <dbReference type="SAM" id="Phobius"/>
    </source>
</evidence>
<dbReference type="SUPFAM" id="SSF82714">
    <property type="entry name" value="Multidrug efflux transporter AcrB TolC docking domain, DN and DC subdomains"/>
    <property type="match status" value="2"/>
</dbReference>
<dbReference type="RefSeq" id="WP_301188808.1">
    <property type="nucleotide sequence ID" value="NZ_JAPDPJ010000002.1"/>
</dbReference>
<evidence type="ECO:0000313" key="3">
    <source>
        <dbReference type="Proteomes" id="UP001209229"/>
    </source>
</evidence>
<dbReference type="GO" id="GO:0042910">
    <property type="term" value="F:xenobiotic transmembrane transporter activity"/>
    <property type="evidence" value="ECO:0007669"/>
    <property type="project" value="TreeGrafter"/>
</dbReference>
<keyword evidence="1" id="KW-0472">Membrane</keyword>
<dbReference type="Gene3D" id="3.30.70.1320">
    <property type="entry name" value="Multidrug efflux transporter AcrB pore domain like"/>
    <property type="match status" value="1"/>
</dbReference>
<dbReference type="EMBL" id="JAPDPJ010000002">
    <property type="protein sequence ID" value="MCW3785237.1"/>
    <property type="molecule type" value="Genomic_DNA"/>
</dbReference>
<gene>
    <name evidence="2" type="ORF">OM075_02095</name>
</gene>
<feature type="transmembrane region" description="Helical" evidence="1">
    <location>
        <begin position="356"/>
        <end position="377"/>
    </location>
</feature>
<dbReference type="GO" id="GO:0005886">
    <property type="term" value="C:plasma membrane"/>
    <property type="evidence" value="ECO:0007669"/>
    <property type="project" value="TreeGrafter"/>
</dbReference>
<feature type="transmembrane region" description="Helical" evidence="1">
    <location>
        <begin position="866"/>
        <end position="885"/>
    </location>
</feature>
<dbReference type="InterPro" id="IPR001036">
    <property type="entry name" value="Acrflvin-R"/>
</dbReference>
<feature type="transmembrane region" description="Helical" evidence="1">
    <location>
        <begin position="426"/>
        <end position="447"/>
    </location>
</feature>
<reference evidence="2" key="1">
    <citation type="submission" date="2022-10" db="EMBL/GenBank/DDBJ databases">
        <authorList>
            <person name="Yu W.X."/>
        </authorList>
    </citation>
    <scope>NUCLEOTIDE SEQUENCE</scope>
    <source>
        <strain evidence="2">AAT</strain>
    </source>
</reference>
<dbReference type="PANTHER" id="PTHR32063:SF33">
    <property type="entry name" value="RND SUPERFAMILY EFFLUX PUMP PERMEASE COMPONENT"/>
    <property type="match status" value="1"/>
</dbReference>
<dbReference type="InterPro" id="IPR027463">
    <property type="entry name" value="AcrB_DN_DC_subdom"/>
</dbReference>
<feature type="transmembrane region" description="Helical" evidence="1">
    <location>
        <begin position="459"/>
        <end position="480"/>
    </location>
</feature>
<dbReference type="Gene3D" id="3.30.2090.10">
    <property type="entry name" value="Multidrug efflux transporter AcrB TolC docking domain, DN and DC subdomains"/>
    <property type="match status" value="2"/>
</dbReference>
<feature type="transmembrane region" description="Helical" evidence="1">
    <location>
        <begin position="12"/>
        <end position="31"/>
    </location>
</feature>
<keyword evidence="1" id="KW-0812">Transmembrane</keyword>
<dbReference type="PRINTS" id="PR00702">
    <property type="entry name" value="ACRIFLAVINRP"/>
</dbReference>
<keyword evidence="1" id="KW-1133">Transmembrane helix</keyword>
<feature type="transmembrane region" description="Helical" evidence="1">
    <location>
        <begin position="918"/>
        <end position="940"/>
    </location>
</feature>
<comment type="caution">
    <text evidence="2">The sequence shown here is derived from an EMBL/GenBank/DDBJ whole genome shotgun (WGS) entry which is preliminary data.</text>
</comment>
<feature type="transmembrane region" description="Helical" evidence="1">
    <location>
        <begin position="991"/>
        <end position="1021"/>
    </location>
</feature>
<evidence type="ECO:0000313" key="2">
    <source>
        <dbReference type="EMBL" id="MCW3785237.1"/>
    </source>
</evidence>